<evidence type="ECO:0000256" key="1">
    <source>
        <dbReference type="ARBA" id="ARBA00005254"/>
    </source>
</evidence>
<evidence type="ECO:0000259" key="2">
    <source>
        <dbReference type="Pfam" id="PF01575"/>
    </source>
</evidence>
<accession>A0A852TY24</accession>
<gene>
    <name evidence="3" type="ORF">HDA32_003958</name>
</gene>
<evidence type="ECO:0000313" key="3">
    <source>
        <dbReference type="EMBL" id="NYE48838.1"/>
    </source>
</evidence>
<sequence length="151" mass="16630">MRRFADVAALVAAQGEHLGHSEWHTIDQDRIDLFADATDDHQWIHVDAERAAQGPFGATIAHGFLSLSLLPAFGPEVYTLDKPPAMGINYGLNKVRFLQPVTVGSRVRDGIELTEVKETPKGLLLTMGHRVEIEDEERPALIAETLSLLVP</sequence>
<evidence type="ECO:0000313" key="4">
    <source>
        <dbReference type="Proteomes" id="UP000589036"/>
    </source>
</evidence>
<proteinExistence type="inferred from homology"/>
<dbReference type="PANTHER" id="PTHR42993">
    <property type="entry name" value="MAOC-LIKE DEHYDRATASE DOMAIN-CONTAINING PROTEIN"/>
    <property type="match status" value="1"/>
</dbReference>
<dbReference type="PANTHER" id="PTHR42993:SF1">
    <property type="entry name" value="MAOC-LIKE DEHYDRATASE DOMAIN-CONTAINING PROTEIN"/>
    <property type="match status" value="1"/>
</dbReference>
<name>A0A852TY24_9ACTN</name>
<dbReference type="Pfam" id="PF01575">
    <property type="entry name" value="MaoC_dehydratas"/>
    <property type="match status" value="1"/>
</dbReference>
<dbReference type="InterPro" id="IPR029069">
    <property type="entry name" value="HotDog_dom_sf"/>
</dbReference>
<dbReference type="AlphaFoldDB" id="A0A852TY24"/>
<dbReference type="InterPro" id="IPR039375">
    <property type="entry name" value="NodN-like"/>
</dbReference>
<keyword evidence="4" id="KW-1185">Reference proteome</keyword>
<dbReference type="CDD" id="cd03450">
    <property type="entry name" value="NodN"/>
    <property type="match status" value="1"/>
</dbReference>
<comment type="similarity">
    <text evidence="1">Belongs to the enoyl-CoA hydratase/isomerase family.</text>
</comment>
<dbReference type="RefSeq" id="WP_179644601.1">
    <property type="nucleotide sequence ID" value="NZ_BAAAYY010000010.1"/>
</dbReference>
<dbReference type="Proteomes" id="UP000589036">
    <property type="component" value="Unassembled WGS sequence"/>
</dbReference>
<dbReference type="SUPFAM" id="SSF54637">
    <property type="entry name" value="Thioesterase/thiol ester dehydrase-isomerase"/>
    <property type="match status" value="1"/>
</dbReference>
<dbReference type="InterPro" id="IPR002539">
    <property type="entry name" value="MaoC-like_dom"/>
</dbReference>
<comment type="caution">
    <text evidence="3">The sequence shown here is derived from an EMBL/GenBank/DDBJ whole genome shotgun (WGS) entry which is preliminary data.</text>
</comment>
<protein>
    <submittedName>
        <fullName evidence="3">Acyl dehydratase</fullName>
    </submittedName>
</protein>
<feature type="domain" description="MaoC-like" evidence="2">
    <location>
        <begin position="13"/>
        <end position="118"/>
    </location>
</feature>
<organism evidence="3 4">
    <name type="scientific">Spinactinospora alkalitolerans</name>
    <dbReference type="NCBI Taxonomy" id="687207"/>
    <lineage>
        <taxon>Bacteria</taxon>
        <taxon>Bacillati</taxon>
        <taxon>Actinomycetota</taxon>
        <taxon>Actinomycetes</taxon>
        <taxon>Streptosporangiales</taxon>
        <taxon>Nocardiopsidaceae</taxon>
        <taxon>Spinactinospora</taxon>
    </lineage>
</organism>
<reference evidence="3 4" key="1">
    <citation type="submission" date="2020-07" db="EMBL/GenBank/DDBJ databases">
        <title>Sequencing the genomes of 1000 actinobacteria strains.</title>
        <authorList>
            <person name="Klenk H.-P."/>
        </authorList>
    </citation>
    <scope>NUCLEOTIDE SEQUENCE [LARGE SCALE GENOMIC DNA]</scope>
    <source>
        <strain evidence="3 4">CXB654</strain>
    </source>
</reference>
<dbReference type="Gene3D" id="3.10.129.10">
    <property type="entry name" value="Hotdog Thioesterase"/>
    <property type="match status" value="1"/>
</dbReference>
<dbReference type="EMBL" id="JACCCC010000001">
    <property type="protein sequence ID" value="NYE48838.1"/>
    <property type="molecule type" value="Genomic_DNA"/>
</dbReference>